<dbReference type="AlphaFoldDB" id="A0A9X4MBG1"/>
<dbReference type="GO" id="GO:0006508">
    <property type="term" value="P:proteolysis"/>
    <property type="evidence" value="ECO:0007669"/>
    <property type="project" value="InterPro"/>
</dbReference>
<evidence type="ECO:0000259" key="1">
    <source>
        <dbReference type="Pfam" id="PF00656"/>
    </source>
</evidence>
<dbReference type="GO" id="GO:0004197">
    <property type="term" value="F:cysteine-type endopeptidase activity"/>
    <property type="evidence" value="ECO:0007669"/>
    <property type="project" value="InterPro"/>
</dbReference>
<dbReference type="RefSeq" id="WP_009628482.1">
    <property type="nucleotide sequence ID" value="NZ_VBTY01000171.1"/>
</dbReference>
<name>A0A9X4MBG1_9CYAN</name>
<protein>
    <submittedName>
        <fullName evidence="2">Caspase family protein</fullName>
    </submittedName>
</protein>
<reference evidence="2" key="1">
    <citation type="submission" date="2019-05" db="EMBL/GenBank/DDBJ databases">
        <title>Whole genome sequencing of Pseudanabaena catenata USMAC16.</title>
        <authorList>
            <person name="Khan Z."/>
            <person name="Omar W.M."/>
            <person name="Convey P."/>
            <person name="Merican F."/>
            <person name="Najimudin N."/>
        </authorList>
    </citation>
    <scope>NUCLEOTIDE SEQUENCE</scope>
    <source>
        <strain evidence="2">USMAC16</strain>
    </source>
</reference>
<dbReference type="InterPro" id="IPR052039">
    <property type="entry name" value="Caspase-related_regulators"/>
</dbReference>
<dbReference type="NCBIfam" id="NF047832">
    <property type="entry name" value="caspase_w_EACC1"/>
    <property type="match status" value="1"/>
</dbReference>
<dbReference type="PANTHER" id="PTHR22576">
    <property type="entry name" value="MUCOSA ASSOCIATED LYMPHOID TISSUE LYMPHOMA TRANSLOCATION PROTEIN 1/PARACASPASE"/>
    <property type="match status" value="1"/>
</dbReference>
<gene>
    <name evidence="2" type="ORF">FEV09_17335</name>
</gene>
<dbReference type="EMBL" id="VBTY01000171">
    <property type="protein sequence ID" value="MDG3496308.1"/>
    <property type="molecule type" value="Genomic_DNA"/>
</dbReference>
<dbReference type="InterPro" id="IPR029030">
    <property type="entry name" value="Caspase-like_dom_sf"/>
</dbReference>
<feature type="domain" description="Peptidase C14 caspase" evidence="1">
    <location>
        <begin position="3"/>
        <end position="170"/>
    </location>
</feature>
<comment type="caution">
    <text evidence="2">The sequence shown here is derived from an EMBL/GenBank/DDBJ whole genome shotgun (WGS) entry which is preliminary data.</text>
</comment>
<dbReference type="SUPFAM" id="SSF52129">
    <property type="entry name" value="Caspase-like"/>
    <property type="match status" value="1"/>
</dbReference>
<keyword evidence="3" id="KW-1185">Reference proteome</keyword>
<dbReference type="PANTHER" id="PTHR22576:SF37">
    <property type="entry name" value="MUCOSA-ASSOCIATED LYMPHOID TISSUE LYMPHOMA TRANSLOCATION PROTEIN 1"/>
    <property type="match status" value="1"/>
</dbReference>
<evidence type="ECO:0000313" key="3">
    <source>
        <dbReference type="Proteomes" id="UP001152872"/>
    </source>
</evidence>
<organism evidence="2 3">
    <name type="scientific">Pseudanabaena catenata USMAC16</name>
    <dbReference type="NCBI Taxonomy" id="1855837"/>
    <lineage>
        <taxon>Bacteria</taxon>
        <taxon>Bacillati</taxon>
        <taxon>Cyanobacteriota</taxon>
        <taxon>Cyanophyceae</taxon>
        <taxon>Pseudanabaenales</taxon>
        <taxon>Pseudanabaenaceae</taxon>
        <taxon>Pseudanabaena</taxon>
    </lineage>
</organism>
<evidence type="ECO:0000313" key="2">
    <source>
        <dbReference type="EMBL" id="MDG3496308.1"/>
    </source>
</evidence>
<dbReference type="Proteomes" id="UP001152872">
    <property type="component" value="Unassembled WGS sequence"/>
</dbReference>
<dbReference type="InterPro" id="IPR011600">
    <property type="entry name" value="Pept_C14_caspase"/>
</dbReference>
<proteinExistence type="predicted"/>
<accession>A0A9X4MBG1</accession>
<sequence>MAKKALLIGVSQYEAGLPPLAAAPKDVAAMLRVLQDPELSAFDEVKKLIDPDLEAMQTAIDRLFQSCQKGDLCLLYFSGHGITDDSDRLYLATRRTSKNTFRSTAVSASFIHGIMRDRSYQRQHVLILDCCYSGAFAEGWLAKSVDINLKPQLEVEGSVVLTSSTSTQKSYEDKELTFPVIFLFQRNRQYSW</sequence>
<dbReference type="Gene3D" id="3.40.50.1460">
    <property type="match status" value="1"/>
</dbReference>
<dbReference type="Pfam" id="PF00656">
    <property type="entry name" value="Peptidase_C14"/>
    <property type="match status" value="1"/>
</dbReference>